<comment type="caution">
    <text evidence="2">The sequence shown here is derived from an EMBL/GenBank/DDBJ whole genome shotgun (WGS) entry which is preliminary data.</text>
</comment>
<evidence type="ECO:0000313" key="2">
    <source>
        <dbReference type="EMBL" id="KAL3632731.1"/>
    </source>
</evidence>
<accession>A0ABD3CTS6</accession>
<evidence type="ECO:0000313" key="3">
    <source>
        <dbReference type="Proteomes" id="UP001632038"/>
    </source>
</evidence>
<sequence length="50" mass="5453">MLRLRKTRARGSSPFTDVSRGDIQESNFSSGAASRFRSPDCAISYKTAGL</sequence>
<proteinExistence type="predicted"/>
<organism evidence="2 3">
    <name type="scientific">Castilleja foliolosa</name>
    <dbReference type="NCBI Taxonomy" id="1961234"/>
    <lineage>
        <taxon>Eukaryota</taxon>
        <taxon>Viridiplantae</taxon>
        <taxon>Streptophyta</taxon>
        <taxon>Embryophyta</taxon>
        <taxon>Tracheophyta</taxon>
        <taxon>Spermatophyta</taxon>
        <taxon>Magnoliopsida</taxon>
        <taxon>eudicotyledons</taxon>
        <taxon>Gunneridae</taxon>
        <taxon>Pentapetalae</taxon>
        <taxon>asterids</taxon>
        <taxon>lamiids</taxon>
        <taxon>Lamiales</taxon>
        <taxon>Orobanchaceae</taxon>
        <taxon>Pedicularideae</taxon>
        <taxon>Castillejinae</taxon>
        <taxon>Castilleja</taxon>
    </lineage>
</organism>
<reference evidence="3" key="1">
    <citation type="journal article" date="2024" name="IScience">
        <title>Strigolactones Initiate the Formation of Haustorium-like Structures in Castilleja.</title>
        <authorList>
            <person name="Buerger M."/>
            <person name="Peterson D."/>
            <person name="Chory J."/>
        </authorList>
    </citation>
    <scope>NUCLEOTIDE SEQUENCE [LARGE SCALE GENOMIC DNA]</scope>
</reference>
<gene>
    <name evidence="2" type="ORF">CASFOL_025715</name>
</gene>
<dbReference type="AlphaFoldDB" id="A0ABD3CTS6"/>
<dbReference type="EMBL" id="JAVIJP010000032">
    <property type="protein sequence ID" value="KAL3632731.1"/>
    <property type="molecule type" value="Genomic_DNA"/>
</dbReference>
<feature type="region of interest" description="Disordered" evidence="1">
    <location>
        <begin position="1"/>
        <end position="36"/>
    </location>
</feature>
<protein>
    <submittedName>
        <fullName evidence="2">Uncharacterized protein</fullName>
    </submittedName>
</protein>
<name>A0ABD3CTS6_9LAMI</name>
<keyword evidence="3" id="KW-1185">Reference proteome</keyword>
<evidence type="ECO:0000256" key="1">
    <source>
        <dbReference type="SAM" id="MobiDB-lite"/>
    </source>
</evidence>
<dbReference type="Proteomes" id="UP001632038">
    <property type="component" value="Unassembled WGS sequence"/>
</dbReference>